<dbReference type="InterPro" id="IPR015886">
    <property type="entry name" value="H2TH_FPG"/>
</dbReference>
<dbReference type="PROSITE" id="PS51068">
    <property type="entry name" value="FPG_CAT"/>
    <property type="match status" value="1"/>
</dbReference>
<comment type="catalytic activity">
    <reaction evidence="14 15">
        <text>2'-deoxyribonucleotide-(2'-deoxyribose 5'-phosphate)-2'-deoxyribonucleotide-DNA = a 3'-end 2'-deoxyribonucleotide-(2,3-dehydro-2,3-deoxyribose 5'-phosphate)-DNA + a 5'-end 5'-phospho-2'-deoxyribonucleoside-DNA + H(+)</text>
        <dbReference type="Rhea" id="RHEA:66592"/>
        <dbReference type="Rhea" id="RHEA-COMP:13180"/>
        <dbReference type="Rhea" id="RHEA-COMP:16897"/>
        <dbReference type="Rhea" id="RHEA-COMP:17067"/>
        <dbReference type="ChEBI" id="CHEBI:15378"/>
        <dbReference type="ChEBI" id="CHEBI:136412"/>
        <dbReference type="ChEBI" id="CHEBI:157695"/>
        <dbReference type="ChEBI" id="CHEBI:167181"/>
        <dbReference type="EC" id="4.2.99.18"/>
    </reaction>
</comment>
<evidence type="ECO:0000256" key="1">
    <source>
        <dbReference type="ARBA" id="ARBA00001668"/>
    </source>
</evidence>
<dbReference type="GO" id="GO:0034039">
    <property type="term" value="F:8-oxo-7,8-dihydroguanine DNA N-glycosylase activity"/>
    <property type="evidence" value="ECO:0007669"/>
    <property type="project" value="TreeGrafter"/>
</dbReference>
<dbReference type="PANTHER" id="PTHR22993:SF9">
    <property type="entry name" value="FORMAMIDOPYRIMIDINE-DNA GLYCOSYLASE"/>
    <property type="match status" value="1"/>
</dbReference>
<dbReference type="GO" id="GO:0140078">
    <property type="term" value="F:class I DNA-(apurinic or apyrimidinic site) endonuclease activity"/>
    <property type="evidence" value="ECO:0007669"/>
    <property type="project" value="UniProtKB-EC"/>
</dbReference>
<dbReference type="EMBL" id="LANP01000016">
    <property type="protein sequence ID" value="KJV55870.1"/>
    <property type="molecule type" value="Genomic_DNA"/>
</dbReference>
<dbReference type="SUPFAM" id="SSF81624">
    <property type="entry name" value="N-terminal domain of MutM-like DNA repair proteins"/>
    <property type="match status" value="1"/>
</dbReference>
<evidence type="ECO:0000256" key="12">
    <source>
        <dbReference type="ARBA" id="ARBA00023268"/>
    </source>
</evidence>
<evidence type="ECO:0000256" key="5">
    <source>
        <dbReference type="ARBA" id="ARBA00022763"/>
    </source>
</evidence>
<dbReference type="InterPro" id="IPR010663">
    <property type="entry name" value="Znf_FPG/IleRS"/>
</dbReference>
<evidence type="ECO:0000256" key="3">
    <source>
        <dbReference type="ARBA" id="ARBA00011245"/>
    </source>
</evidence>
<dbReference type="Proteomes" id="UP000033616">
    <property type="component" value="Unassembled WGS sequence"/>
</dbReference>
<keyword evidence="6 15" id="KW-0863">Zinc-finger</keyword>
<evidence type="ECO:0000259" key="17">
    <source>
        <dbReference type="PROSITE" id="PS51068"/>
    </source>
</evidence>
<dbReference type="EC" id="4.2.99.18" evidence="15"/>
<keyword evidence="4 15" id="KW-0479">Metal-binding</keyword>
<comment type="cofactor">
    <cofactor evidence="15">
        <name>Zn(2+)</name>
        <dbReference type="ChEBI" id="CHEBI:29105"/>
    </cofactor>
    <text evidence="15">Binds 1 zinc ion per subunit.</text>
</comment>
<dbReference type="HAMAP" id="MF_00103">
    <property type="entry name" value="Fapy_DNA_glycosyl"/>
    <property type="match status" value="1"/>
</dbReference>
<dbReference type="InterPro" id="IPR000214">
    <property type="entry name" value="Znf_DNA_glyclase/AP_lyase"/>
</dbReference>
<comment type="caution">
    <text evidence="18">The sequence shown here is derived from an EMBL/GenBank/DDBJ whole genome shotgun (WGS) entry which is preliminary data.</text>
</comment>
<accession>A0A0F3MJE0</accession>
<evidence type="ECO:0000256" key="9">
    <source>
        <dbReference type="ARBA" id="ARBA00023125"/>
    </source>
</evidence>
<keyword evidence="9 15" id="KW-0238">DNA-binding</keyword>
<comment type="similarity">
    <text evidence="2 15">Belongs to the FPG family.</text>
</comment>
<evidence type="ECO:0000256" key="8">
    <source>
        <dbReference type="ARBA" id="ARBA00022833"/>
    </source>
</evidence>
<dbReference type="InterPro" id="IPR010979">
    <property type="entry name" value="Ribosomal_uS13-like_H2TH"/>
</dbReference>
<keyword evidence="13 15" id="KW-0326">Glycosidase</keyword>
<dbReference type="PANTHER" id="PTHR22993">
    <property type="entry name" value="FORMAMIDOPYRIMIDINE-DNA GLYCOSYLASE"/>
    <property type="match status" value="1"/>
</dbReference>
<dbReference type="SUPFAM" id="SSF57716">
    <property type="entry name" value="Glucocorticoid receptor-like (DNA-binding domain)"/>
    <property type="match status" value="1"/>
</dbReference>
<dbReference type="STRING" id="1359168.OCHUTO_0688"/>
<feature type="active site" description="Proton donor" evidence="15">
    <location>
        <position position="3"/>
    </location>
</feature>
<dbReference type="InterPro" id="IPR012319">
    <property type="entry name" value="FPG_cat"/>
</dbReference>
<feature type="binding site" evidence="15">
    <location>
        <position position="92"/>
    </location>
    <ligand>
        <name>DNA</name>
        <dbReference type="ChEBI" id="CHEBI:16991"/>
    </ligand>
</feature>
<evidence type="ECO:0000256" key="15">
    <source>
        <dbReference type="HAMAP-Rule" id="MF_00103"/>
    </source>
</evidence>
<dbReference type="SUPFAM" id="SSF46946">
    <property type="entry name" value="S13-like H2TH domain"/>
    <property type="match status" value="1"/>
</dbReference>
<dbReference type="InterPro" id="IPR035937">
    <property type="entry name" value="FPG_N"/>
</dbReference>
<dbReference type="GO" id="GO:0003684">
    <property type="term" value="F:damaged DNA binding"/>
    <property type="evidence" value="ECO:0007669"/>
    <property type="project" value="InterPro"/>
</dbReference>
<name>A0A0F3MJE0_9RICK</name>
<dbReference type="SMART" id="SM00898">
    <property type="entry name" value="Fapy_DNA_glyco"/>
    <property type="match status" value="1"/>
</dbReference>
<dbReference type="SMART" id="SM01232">
    <property type="entry name" value="H2TH"/>
    <property type="match status" value="1"/>
</dbReference>
<evidence type="ECO:0000256" key="13">
    <source>
        <dbReference type="ARBA" id="ARBA00023295"/>
    </source>
</evidence>
<evidence type="ECO:0000256" key="4">
    <source>
        <dbReference type="ARBA" id="ARBA00022723"/>
    </source>
</evidence>
<feature type="domain" description="Formamidopyrimidine-DNA glycosylase catalytic" evidence="17">
    <location>
        <begin position="2"/>
        <end position="114"/>
    </location>
</feature>
<keyword evidence="8 15" id="KW-0862">Zinc</keyword>
<comment type="subunit">
    <text evidence="3 15">Monomer.</text>
</comment>
<evidence type="ECO:0000259" key="16">
    <source>
        <dbReference type="PROSITE" id="PS51066"/>
    </source>
</evidence>
<dbReference type="CDD" id="cd08966">
    <property type="entry name" value="EcFpg-like_N"/>
    <property type="match status" value="1"/>
</dbReference>
<dbReference type="GO" id="GO:0006284">
    <property type="term" value="P:base-excision repair"/>
    <property type="evidence" value="ECO:0007669"/>
    <property type="project" value="InterPro"/>
</dbReference>
<evidence type="ECO:0000256" key="11">
    <source>
        <dbReference type="ARBA" id="ARBA00023239"/>
    </source>
</evidence>
<dbReference type="AlphaFoldDB" id="A0A0F3MJE0"/>
<protein>
    <recommendedName>
        <fullName evidence="15">Formamidopyrimidine-DNA glycosylase</fullName>
        <shortName evidence="15">Fapy-DNA glycosylase</shortName>
        <ecNumber evidence="15">3.2.2.23</ecNumber>
    </recommendedName>
    <alternativeName>
        <fullName evidence="15">DNA-(apurinic or apyrimidinic site) lyase MutM</fullName>
        <shortName evidence="15">AP lyase MutM</shortName>
        <ecNumber evidence="15">4.2.99.18</ecNumber>
    </alternativeName>
</protein>
<reference evidence="18 19" key="1">
    <citation type="submission" date="2015-02" db="EMBL/GenBank/DDBJ databases">
        <title>Genome Sequencing of Rickettsiales.</title>
        <authorList>
            <person name="Daugherty S.C."/>
            <person name="Su Q."/>
            <person name="Abolude K."/>
            <person name="Beier-Sexton M."/>
            <person name="Carlyon J.A."/>
            <person name="Carter R."/>
            <person name="Day N.P."/>
            <person name="Dumler S.J."/>
            <person name="Dyachenko V."/>
            <person name="Godinez A."/>
            <person name="Kurtti T.J."/>
            <person name="Lichay M."/>
            <person name="Mullins K.E."/>
            <person name="Ott S."/>
            <person name="Pappas-Brown V."/>
            <person name="Paris D.H."/>
            <person name="Patel P."/>
            <person name="Richards A.L."/>
            <person name="Sadzewicz L."/>
            <person name="Sears K."/>
            <person name="Seidman D."/>
            <person name="Sengamalay N."/>
            <person name="Stenos J."/>
            <person name="Tallon L.J."/>
            <person name="Vincent G."/>
            <person name="Fraser C.M."/>
            <person name="Munderloh U."/>
            <person name="Dunning-Hotopp J.C."/>
        </authorList>
    </citation>
    <scope>NUCLEOTIDE SEQUENCE [LARGE SCALE GENOMIC DNA]</scope>
    <source>
        <strain evidence="18 19">Fuller</strain>
    </source>
</reference>
<feature type="active site" description="Proton donor; for delta-elimination activity" evidence="15">
    <location>
        <position position="263"/>
    </location>
</feature>
<feature type="binding site" evidence="15">
    <location>
        <position position="111"/>
    </location>
    <ligand>
        <name>DNA</name>
        <dbReference type="ChEBI" id="CHEBI:16991"/>
    </ligand>
</feature>
<sequence>MPELPEVEIIKNYLLNTIINKKIIKTHKTRPNLRYLIPTNLEEVTREQQIINVRRRAKFLLIDLSNNYSILIHLGMSGKILLQNTNIKIAKHDHIIISLNNQKYLIFNDSRRFGMIDLVKSNQLESYLWLANIGPEPLLSEFNNQYLYTILKNKKSSIKNAIMNSSVVAGIGNIYANECLFCAKINPYRACNSLSHYQISNLVNSIKEILPQAIKLGGSSFQSFVNALGQKGNFQNKFLVYNRTKQPCVVCSNEISKRKQSGRSTFMCTVCQV</sequence>
<dbReference type="Pfam" id="PF06827">
    <property type="entry name" value="zf-FPG_IleRS"/>
    <property type="match status" value="1"/>
</dbReference>
<keyword evidence="5 15" id="KW-0227">DNA damage</keyword>
<dbReference type="FunFam" id="1.10.8.50:FF:000003">
    <property type="entry name" value="Formamidopyrimidine-DNA glycosylase"/>
    <property type="match status" value="1"/>
</dbReference>
<dbReference type="RefSeq" id="WP_045797343.1">
    <property type="nucleotide sequence ID" value="NZ_LANP01000016.1"/>
</dbReference>
<evidence type="ECO:0000256" key="2">
    <source>
        <dbReference type="ARBA" id="ARBA00009409"/>
    </source>
</evidence>
<keyword evidence="19" id="KW-1185">Reference proteome</keyword>
<evidence type="ECO:0000313" key="18">
    <source>
        <dbReference type="EMBL" id="KJV55870.1"/>
    </source>
</evidence>
<comment type="function">
    <text evidence="15">Involved in base excision repair of DNA damaged by oxidation or by mutagenic agents. Acts as DNA glycosylase that recognizes and removes damaged bases. Has a preference for oxidized purines, such as 7,8-dihydro-8-oxoguanine (8-oxoG). Has AP (apurinic/apyrimidinic) lyase activity and introduces nicks in the DNA strand. Cleaves the DNA backbone by beta-delta elimination to generate a single-strand break at the site of the removed base with both 3'- and 5'-phosphates.</text>
</comment>
<dbReference type="OrthoDB" id="9800855at2"/>
<comment type="catalytic activity">
    <reaction evidence="1 15">
        <text>Hydrolysis of DNA containing ring-opened 7-methylguanine residues, releasing 2,6-diamino-4-hydroxy-5-(N-methyl)formamidopyrimidine.</text>
        <dbReference type="EC" id="3.2.2.23"/>
    </reaction>
</comment>
<dbReference type="Pfam" id="PF06831">
    <property type="entry name" value="H2TH"/>
    <property type="match status" value="1"/>
</dbReference>
<dbReference type="NCBIfam" id="TIGR00577">
    <property type="entry name" value="fpg"/>
    <property type="match status" value="1"/>
</dbReference>
<dbReference type="PROSITE" id="PS51066">
    <property type="entry name" value="ZF_FPG_2"/>
    <property type="match status" value="1"/>
</dbReference>
<dbReference type="EC" id="3.2.2.23" evidence="15"/>
<dbReference type="Gene3D" id="1.10.8.50">
    <property type="match status" value="1"/>
</dbReference>
<keyword evidence="11 15" id="KW-0456">Lyase</keyword>
<feature type="active site" description="Schiff-base intermediate with DNA" evidence="15">
    <location>
        <position position="2"/>
    </location>
</feature>
<dbReference type="Pfam" id="PF01149">
    <property type="entry name" value="Fapy_DNA_glyco"/>
    <property type="match status" value="1"/>
</dbReference>
<dbReference type="GO" id="GO:0008270">
    <property type="term" value="F:zinc ion binding"/>
    <property type="evidence" value="ECO:0007669"/>
    <property type="project" value="UniProtKB-UniRule"/>
</dbReference>
<feature type="domain" description="FPG-type" evidence="16">
    <location>
        <begin position="239"/>
        <end position="273"/>
    </location>
</feature>
<keyword evidence="10 15" id="KW-0234">DNA repair</keyword>
<keyword evidence="7 15" id="KW-0378">Hydrolase</keyword>
<dbReference type="NCBIfam" id="NF002211">
    <property type="entry name" value="PRK01103.1"/>
    <property type="match status" value="1"/>
</dbReference>
<proteinExistence type="inferred from homology"/>
<organism evidence="18 19">
    <name type="scientific">Orientia chuto str. Dubai</name>
    <dbReference type="NCBI Taxonomy" id="1359168"/>
    <lineage>
        <taxon>Bacteria</taxon>
        <taxon>Pseudomonadati</taxon>
        <taxon>Pseudomonadota</taxon>
        <taxon>Alphaproteobacteria</taxon>
        <taxon>Rickettsiales</taxon>
        <taxon>Rickettsiaceae</taxon>
        <taxon>Rickettsieae</taxon>
        <taxon>Orientia</taxon>
    </lineage>
</organism>
<evidence type="ECO:0000256" key="10">
    <source>
        <dbReference type="ARBA" id="ARBA00023204"/>
    </source>
</evidence>
<keyword evidence="12 15" id="KW-0511">Multifunctional enzyme</keyword>
<evidence type="ECO:0000256" key="6">
    <source>
        <dbReference type="ARBA" id="ARBA00022771"/>
    </source>
</evidence>
<evidence type="ECO:0000256" key="7">
    <source>
        <dbReference type="ARBA" id="ARBA00022801"/>
    </source>
</evidence>
<feature type="binding site" evidence="15">
    <location>
        <position position="154"/>
    </location>
    <ligand>
        <name>DNA</name>
        <dbReference type="ChEBI" id="CHEBI:16991"/>
    </ligand>
</feature>
<dbReference type="InterPro" id="IPR020629">
    <property type="entry name" value="FPG_Glyclase"/>
</dbReference>
<evidence type="ECO:0000256" key="14">
    <source>
        <dbReference type="ARBA" id="ARBA00044632"/>
    </source>
</evidence>
<dbReference type="Gene3D" id="3.20.190.10">
    <property type="entry name" value="MutM-like, N-terminal"/>
    <property type="match status" value="1"/>
</dbReference>
<gene>
    <name evidence="15 18" type="primary">mutM</name>
    <name evidence="15" type="synonym">fpg</name>
    <name evidence="18" type="ORF">OCHUTO_0688</name>
</gene>
<feature type="active site" description="Proton donor; for beta-elimination activity" evidence="15">
    <location>
        <position position="58"/>
    </location>
</feature>
<evidence type="ECO:0000313" key="19">
    <source>
        <dbReference type="Proteomes" id="UP000033616"/>
    </source>
</evidence>
<dbReference type="PATRIC" id="fig|1359168.3.peg.301"/>